<dbReference type="Pfam" id="PF18050">
    <property type="entry name" value="Cyclophil_like2"/>
    <property type="match status" value="1"/>
</dbReference>
<evidence type="ECO:0000313" key="3">
    <source>
        <dbReference type="Proteomes" id="UP000236745"/>
    </source>
</evidence>
<organism evidence="2 3">
    <name type="scientific">Marinobacterium lutimaris</name>
    <dbReference type="NCBI Taxonomy" id="568106"/>
    <lineage>
        <taxon>Bacteria</taxon>
        <taxon>Pseudomonadati</taxon>
        <taxon>Pseudomonadota</taxon>
        <taxon>Gammaproteobacteria</taxon>
        <taxon>Oceanospirillales</taxon>
        <taxon>Oceanospirillaceae</taxon>
        <taxon>Marinobacterium</taxon>
    </lineage>
</organism>
<name>A0A1H6C459_9GAMM</name>
<feature type="domain" description="Cyclophilin-like" evidence="1">
    <location>
        <begin position="7"/>
        <end position="117"/>
    </location>
</feature>
<dbReference type="EMBL" id="FNVQ01000003">
    <property type="protein sequence ID" value="SEG67718.1"/>
    <property type="molecule type" value="Genomic_DNA"/>
</dbReference>
<sequence>MPTAVNIIVGDTRIPATLNDTVTGRALADRLPYTVSGHRAEFDYCCTADRPLATDPAELQDGWSNGDLLYSGGWFAILFDGEEVSKSYTDQMIVGRIDEGHLDKVRNLGASITLTMEKA</sequence>
<dbReference type="AlphaFoldDB" id="A0A1H6C459"/>
<gene>
    <name evidence="2" type="ORF">SAMN05444390_103159</name>
</gene>
<proteinExistence type="predicted"/>
<keyword evidence="3" id="KW-1185">Reference proteome</keyword>
<dbReference type="InterPro" id="IPR041183">
    <property type="entry name" value="Cyclophilin-like"/>
</dbReference>
<accession>A0A1H6C459</accession>
<dbReference type="Proteomes" id="UP000236745">
    <property type="component" value="Unassembled WGS sequence"/>
</dbReference>
<evidence type="ECO:0000313" key="2">
    <source>
        <dbReference type="EMBL" id="SEG67718.1"/>
    </source>
</evidence>
<dbReference type="Gene3D" id="2.40.100.20">
    <property type="match status" value="1"/>
</dbReference>
<dbReference type="RefSeq" id="WP_104004010.1">
    <property type="nucleotide sequence ID" value="NZ_FNVQ01000003.1"/>
</dbReference>
<protein>
    <recommendedName>
        <fullName evidence="1">Cyclophilin-like domain-containing protein</fullName>
    </recommendedName>
</protein>
<reference evidence="2 3" key="1">
    <citation type="submission" date="2016-10" db="EMBL/GenBank/DDBJ databases">
        <authorList>
            <person name="de Groot N.N."/>
        </authorList>
    </citation>
    <scope>NUCLEOTIDE SEQUENCE [LARGE SCALE GENOMIC DNA]</scope>
    <source>
        <strain evidence="2 3">DSM 22012</strain>
    </source>
</reference>
<evidence type="ECO:0000259" key="1">
    <source>
        <dbReference type="Pfam" id="PF18050"/>
    </source>
</evidence>
<dbReference type="OrthoDB" id="9801466at2"/>